<accession>A0ABP0GK71</accession>
<dbReference type="EMBL" id="CAWYQH010000119">
    <property type="protein sequence ID" value="CAK8691783.1"/>
    <property type="molecule type" value="Genomic_DNA"/>
</dbReference>
<evidence type="ECO:0000313" key="2">
    <source>
        <dbReference type="Proteomes" id="UP001642483"/>
    </source>
</evidence>
<gene>
    <name evidence="1" type="ORF">CVLEPA_LOCUS24542</name>
</gene>
<keyword evidence="2" id="KW-1185">Reference proteome</keyword>
<comment type="caution">
    <text evidence="1">The sequence shown here is derived from an EMBL/GenBank/DDBJ whole genome shotgun (WGS) entry which is preliminary data.</text>
</comment>
<protein>
    <submittedName>
        <fullName evidence="1">Uncharacterized protein</fullName>
    </submittedName>
</protein>
<name>A0ABP0GK71_CLALP</name>
<reference evidence="1 2" key="1">
    <citation type="submission" date="2024-02" db="EMBL/GenBank/DDBJ databases">
        <authorList>
            <person name="Daric V."/>
            <person name="Darras S."/>
        </authorList>
    </citation>
    <scope>NUCLEOTIDE SEQUENCE [LARGE SCALE GENOMIC DNA]</scope>
</reference>
<sequence length="117" mass="13613">MNCDVYIIKLTIYILYLYHKVDDFAWRPARHVKSSGPKHINKLSQDYGLPFLIEFQTAVLALFEKIVVLLRHKLVLLRHKSPQCVQQACLNVPSDASQTRQKNKAGTRFQRNVYLSN</sequence>
<proteinExistence type="predicted"/>
<dbReference type="Proteomes" id="UP001642483">
    <property type="component" value="Unassembled WGS sequence"/>
</dbReference>
<organism evidence="1 2">
    <name type="scientific">Clavelina lepadiformis</name>
    <name type="common">Light-bulb sea squirt</name>
    <name type="synonym">Ascidia lepadiformis</name>
    <dbReference type="NCBI Taxonomy" id="159417"/>
    <lineage>
        <taxon>Eukaryota</taxon>
        <taxon>Metazoa</taxon>
        <taxon>Chordata</taxon>
        <taxon>Tunicata</taxon>
        <taxon>Ascidiacea</taxon>
        <taxon>Aplousobranchia</taxon>
        <taxon>Clavelinidae</taxon>
        <taxon>Clavelina</taxon>
    </lineage>
</organism>
<evidence type="ECO:0000313" key="1">
    <source>
        <dbReference type="EMBL" id="CAK8691783.1"/>
    </source>
</evidence>